<keyword evidence="5 8" id="KW-0812">Transmembrane</keyword>
<feature type="transmembrane region" description="Helical" evidence="8">
    <location>
        <begin position="87"/>
        <end position="108"/>
    </location>
</feature>
<evidence type="ECO:0000256" key="2">
    <source>
        <dbReference type="ARBA" id="ARBA00022475"/>
    </source>
</evidence>
<comment type="subcellular location">
    <subcellularLocation>
        <location evidence="1">Cell membrane</location>
        <topology evidence="1">Multi-pass membrane protein</topology>
    </subcellularLocation>
</comment>
<dbReference type="InterPro" id="IPR050297">
    <property type="entry name" value="LipidA_mod_glycosyltrf_83"/>
</dbReference>
<dbReference type="GO" id="GO:0009103">
    <property type="term" value="P:lipopolysaccharide biosynthetic process"/>
    <property type="evidence" value="ECO:0007669"/>
    <property type="project" value="UniProtKB-ARBA"/>
</dbReference>
<dbReference type="PANTHER" id="PTHR33908:SF11">
    <property type="entry name" value="MEMBRANE PROTEIN"/>
    <property type="match status" value="1"/>
</dbReference>
<feature type="transmembrane region" description="Helical" evidence="8">
    <location>
        <begin position="309"/>
        <end position="327"/>
    </location>
</feature>
<evidence type="ECO:0000256" key="3">
    <source>
        <dbReference type="ARBA" id="ARBA00022676"/>
    </source>
</evidence>
<evidence type="ECO:0000256" key="6">
    <source>
        <dbReference type="ARBA" id="ARBA00022989"/>
    </source>
</evidence>
<feature type="transmembrane region" description="Helical" evidence="8">
    <location>
        <begin position="339"/>
        <end position="360"/>
    </location>
</feature>
<sequence length="480" mass="54149">MHSRSKIFLILLIVLIASFFRFYDFKNLPPGLYSDEAMNGNNAVQALQAAPPAGGFKVFYEENNGREGLFINIQALFLKIFGANEPWVLRLPSAIFGILTVLGIYFLTRELFEDKRIALLATFLIATSFWHINFSRVGFRAIMAPFFLTWGLYFLLLSFRRQTKWLPALAGIIYSLGMYSYIAYRATPLLVILILVFCGKIFGWRKSLRIGSIFVVAAVLISLPLGIYFWSHPQDFFGRTSEISIFNSLTPLKDLGLNILKTAGMFNFAGDWNPRHNLPGEPLLYWPVGILFALGLLYGLLNKKMPGRFAFWILFSWLIVATLPVVVSNEGLPHALRSFLMAPPVFIIAALGGASLYEFLKTETNSRLLKAISFLFLILLILNAYQTYFLDWAKRADVAEAFNAKYVQIAEEINALPPATAKYLVVDTGGHDIRKIGSPAQTVMFLTDTYLPEKQKEKNLRFILPQEITNIPSGSFVVTL</sequence>
<feature type="transmembrane region" description="Helical" evidence="8">
    <location>
        <begin position="283"/>
        <end position="302"/>
    </location>
</feature>
<keyword evidence="7 8" id="KW-0472">Membrane</keyword>
<dbReference type="InterPro" id="IPR038731">
    <property type="entry name" value="RgtA/B/C-like"/>
</dbReference>
<comment type="caution">
    <text evidence="10">The sequence shown here is derived from an EMBL/GenBank/DDBJ whole genome shotgun (WGS) entry which is preliminary data.</text>
</comment>
<evidence type="ECO:0000259" key="9">
    <source>
        <dbReference type="Pfam" id="PF13231"/>
    </source>
</evidence>
<evidence type="ECO:0000256" key="7">
    <source>
        <dbReference type="ARBA" id="ARBA00023136"/>
    </source>
</evidence>
<feature type="transmembrane region" description="Helical" evidence="8">
    <location>
        <begin position="117"/>
        <end position="133"/>
    </location>
</feature>
<keyword evidence="6 8" id="KW-1133">Transmembrane helix</keyword>
<feature type="transmembrane region" description="Helical" evidence="8">
    <location>
        <begin position="188"/>
        <end position="204"/>
    </location>
</feature>
<dbReference type="GO" id="GO:0016763">
    <property type="term" value="F:pentosyltransferase activity"/>
    <property type="evidence" value="ECO:0007669"/>
    <property type="project" value="TreeGrafter"/>
</dbReference>
<feature type="transmembrane region" description="Helical" evidence="8">
    <location>
        <begin position="165"/>
        <end position="182"/>
    </location>
</feature>
<keyword evidence="4" id="KW-0808">Transferase</keyword>
<keyword evidence="3" id="KW-0328">Glycosyltransferase</keyword>
<dbReference type="AlphaFoldDB" id="A0A0G1W8A4"/>
<reference evidence="10 11" key="1">
    <citation type="journal article" date="2015" name="Nature">
        <title>rRNA introns, odd ribosomes, and small enigmatic genomes across a large radiation of phyla.</title>
        <authorList>
            <person name="Brown C.T."/>
            <person name="Hug L.A."/>
            <person name="Thomas B.C."/>
            <person name="Sharon I."/>
            <person name="Castelle C.J."/>
            <person name="Singh A."/>
            <person name="Wilkins M.J."/>
            <person name="Williams K.H."/>
            <person name="Banfield J.F."/>
        </authorList>
    </citation>
    <scope>NUCLEOTIDE SEQUENCE [LARGE SCALE GENOMIC DNA]</scope>
</reference>
<feature type="domain" description="Glycosyltransferase RgtA/B/C/D-like" evidence="9">
    <location>
        <begin position="73"/>
        <end position="220"/>
    </location>
</feature>
<evidence type="ECO:0000313" key="11">
    <source>
        <dbReference type="Proteomes" id="UP000034224"/>
    </source>
</evidence>
<evidence type="ECO:0000256" key="4">
    <source>
        <dbReference type="ARBA" id="ARBA00022679"/>
    </source>
</evidence>
<dbReference type="STRING" id="1618665.UY55_C0003G0077"/>
<keyword evidence="2" id="KW-1003">Cell membrane</keyword>
<gene>
    <name evidence="10" type="ORF">UY55_C0003G0077</name>
</gene>
<feature type="transmembrane region" description="Helical" evidence="8">
    <location>
        <begin position="7"/>
        <end position="23"/>
    </location>
</feature>
<evidence type="ECO:0000256" key="8">
    <source>
        <dbReference type="SAM" id="Phobius"/>
    </source>
</evidence>
<dbReference type="Pfam" id="PF13231">
    <property type="entry name" value="PMT_2"/>
    <property type="match status" value="1"/>
</dbReference>
<feature type="transmembrane region" description="Helical" evidence="8">
    <location>
        <begin position="139"/>
        <end position="158"/>
    </location>
</feature>
<organism evidence="10 11">
    <name type="scientific">Candidatus Jorgensenbacteria bacterium GW2011_GWB1_50_10</name>
    <dbReference type="NCBI Taxonomy" id="1618665"/>
    <lineage>
        <taxon>Bacteria</taxon>
        <taxon>Candidatus Joergenseniibacteriota</taxon>
    </lineage>
</organism>
<accession>A0A0G1W8A4</accession>
<evidence type="ECO:0000313" key="10">
    <source>
        <dbReference type="EMBL" id="KKW14860.1"/>
    </source>
</evidence>
<dbReference type="EMBL" id="LCQK01000003">
    <property type="protein sequence ID" value="KKW14860.1"/>
    <property type="molecule type" value="Genomic_DNA"/>
</dbReference>
<dbReference type="PANTHER" id="PTHR33908">
    <property type="entry name" value="MANNOSYLTRANSFERASE YKCB-RELATED"/>
    <property type="match status" value="1"/>
</dbReference>
<evidence type="ECO:0000256" key="1">
    <source>
        <dbReference type="ARBA" id="ARBA00004651"/>
    </source>
</evidence>
<protein>
    <recommendedName>
        <fullName evidence="9">Glycosyltransferase RgtA/B/C/D-like domain-containing protein</fullName>
    </recommendedName>
</protein>
<proteinExistence type="predicted"/>
<feature type="transmembrane region" description="Helical" evidence="8">
    <location>
        <begin position="367"/>
        <end position="385"/>
    </location>
</feature>
<name>A0A0G1W8A4_9BACT</name>
<dbReference type="GO" id="GO:0005886">
    <property type="term" value="C:plasma membrane"/>
    <property type="evidence" value="ECO:0007669"/>
    <property type="project" value="UniProtKB-SubCell"/>
</dbReference>
<dbReference type="Proteomes" id="UP000034224">
    <property type="component" value="Unassembled WGS sequence"/>
</dbReference>
<feature type="transmembrane region" description="Helical" evidence="8">
    <location>
        <begin position="211"/>
        <end position="230"/>
    </location>
</feature>
<evidence type="ECO:0000256" key="5">
    <source>
        <dbReference type="ARBA" id="ARBA00022692"/>
    </source>
</evidence>